<dbReference type="PANTHER" id="PTHR12515">
    <property type="entry name" value="STERILE ALPHA MOTIF DOMAIN CONTAINING PROTEIN 4-RELATED"/>
    <property type="match status" value="1"/>
</dbReference>
<dbReference type="PROSITE" id="PS50105">
    <property type="entry name" value="SAM_DOMAIN"/>
    <property type="match status" value="1"/>
</dbReference>
<protein>
    <recommendedName>
        <fullName evidence="5">SAM domain-containing protein</fullName>
    </recommendedName>
</protein>
<dbReference type="GeneID" id="83207443"/>
<evidence type="ECO:0000256" key="2">
    <source>
        <dbReference type="ARBA" id="ARBA00022490"/>
    </source>
</evidence>
<sequence length="573" mass="63758">MLPSDFMQQGTRPRSEILNQGNLAPSDSDKLNNWREDLQHYERHLEDMMSVNLDQNFKEELQHVDQWFRFLSETERTATVYTLLQHSSPVQIRFFISELQQLIKRDPLHSFLTPNNPDQDMQSQLAGAVAKMELEANQRLLGQTARRPPSAGNDMTRRRGTAGGPGGLERHSFALGDEEYNRLLGPIGTTNVGNSSGSSSSNHVHFNNNIMDDFGRVPISRTSATRSSTHGLFSARARPRSVIEGDTSLMFPSGSASTWFNPPTSQQQQPQPQKRSSTLLGRMGPTAERPKSADVSMWALPSLDPNDDNAAGNSNNTTSGGNGNNSNTNGYRNSGWGVPSTVQFSDLSMRHLDSDLKRLRGGRHIPGTVPETDERSGSQDTTPSAALDSANLVLSMYGNNNNNNNNNNGNQQQRRSHSPVPSVSASAPFSRRHLAPPGMEKHYGQFLNPADALGYDDHDYLSDHSDASNVSDRNRQRRPGKSQTPTGANRNPKDKKNNESVNMELLEDVPGWFRSLRLHKYNAIFEPMKWQDIIKLTDEDLEAKGVAALGARRKMLKVFETVKNHCEANNIKY</sequence>
<feature type="region of interest" description="Disordered" evidence="4">
    <location>
        <begin position="246"/>
        <end position="337"/>
    </location>
</feature>
<feature type="compositionally biased region" description="Low complexity" evidence="4">
    <location>
        <begin position="418"/>
        <end position="429"/>
    </location>
</feature>
<feature type="compositionally biased region" description="Low complexity" evidence="4">
    <location>
        <begin position="398"/>
        <end position="410"/>
    </location>
</feature>
<dbReference type="PANTHER" id="PTHR12515:SF5">
    <property type="entry name" value="PROTEIN SMAUG"/>
    <property type="match status" value="1"/>
</dbReference>
<evidence type="ECO:0000256" key="1">
    <source>
        <dbReference type="ARBA" id="ARBA00004496"/>
    </source>
</evidence>
<dbReference type="SUPFAM" id="SSF47769">
    <property type="entry name" value="SAM/Pointed domain"/>
    <property type="match status" value="1"/>
</dbReference>
<keyword evidence="2" id="KW-0963">Cytoplasm</keyword>
<dbReference type="GO" id="GO:0000289">
    <property type="term" value="P:nuclear-transcribed mRNA poly(A) tail shortening"/>
    <property type="evidence" value="ECO:0007669"/>
    <property type="project" value="TreeGrafter"/>
</dbReference>
<evidence type="ECO:0000259" key="5">
    <source>
        <dbReference type="PROSITE" id="PS50105"/>
    </source>
</evidence>
<dbReference type="EMBL" id="JARTCD010000001">
    <property type="protein sequence ID" value="KAJ8663748.1"/>
    <property type="molecule type" value="Genomic_DNA"/>
</dbReference>
<dbReference type="InterPro" id="IPR050897">
    <property type="entry name" value="SMAUG/VTS1_RNA-bind"/>
</dbReference>
<gene>
    <name evidence="6" type="ORF">O0I10_000021</name>
</gene>
<reference evidence="6 7" key="1">
    <citation type="submission" date="2023-03" db="EMBL/GenBank/DDBJ databases">
        <title>Genome sequence of Lichtheimia ornata CBS 291.66.</title>
        <authorList>
            <person name="Mohabir J.T."/>
            <person name="Shea T.P."/>
            <person name="Kurbessoian T."/>
            <person name="Berby B."/>
            <person name="Fontaine J."/>
            <person name="Livny J."/>
            <person name="Gnirke A."/>
            <person name="Stajich J.E."/>
            <person name="Cuomo C.A."/>
        </authorList>
    </citation>
    <scope>NUCLEOTIDE SEQUENCE [LARGE SCALE GENOMIC DNA]</scope>
    <source>
        <strain evidence="6">CBS 291.66</strain>
    </source>
</reference>
<feature type="region of interest" description="Disordered" evidence="4">
    <location>
        <begin position="358"/>
        <end position="445"/>
    </location>
</feature>
<dbReference type="InterPro" id="IPR057327">
    <property type="entry name" value="Vts1_dom"/>
</dbReference>
<dbReference type="Proteomes" id="UP001234581">
    <property type="component" value="Unassembled WGS sequence"/>
</dbReference>
<feature type="compositionally biased region" description="Polar residues" evidence="4">
    <location>
        <begin position="1"/>
        <end position="25"/>
    </location>
</feature>
<feature type="region of interest" description="Disordered" evidence="4">
    <location>
        <begin position="457"/>
        <end position="500"/>
    </location>
</feature>
<accession>A0AAD7Y4P2</accession>
<dbReference type="GO" id="GO:0003729">
    <property type="term" value="F:mRNA binding"/>
    <property type="evidence" value="ECO:0007669"/>
    <property type="project" value="TreeGrafter"/>
</dbReference>
<comment type="caution">
    <text evidence="6">The sequence shown here is derived from an EMBL/GenBank/DDBJ whole genome shotgun (WGS) entry which is preliminary data.</text>
</comment>
<dbReference type="Pfam" id="PF07647">
    <property type="entry name" value="SAM_2"/>
    <property type="match status" value="1"/>
</dbReference>
<dbReference type="AlphaFoldDB" id="A0AAD7Y4P2"/>
<dbReference type="GO" id="GO:0000932">
    <property type="term" value="C:P-body"/>
    <property type="evidence" value="ECO:0007669"/>
    <property type="project" value="TreeGrafter"/>
</dbReference>
<keyword evidence="3" id="KW-0694">RNA-binding</keyword>
<feature type="domain" description="SAM" evidence="5">
    <location>
        <begin position="507"/>
        <end position="565"/>
    </location>
</feature>
<feature type="compositionally biased region" description="Basic and acidic residues" evidence="4">
    <location>
        <begin position="457"/>
        <end position="466"/>
    </location>
</feature>
<evidence type="ECO:0000256" key="3">
    <source>
        <dbReference type="ARBA" id="ARBA00022884"/>
    </source>
</evidence>
<dbReference type="RefSeq" id="XP_058348660.1">
    <property type="nucleotide sequence ID" value="XM_058480137.1"/>
</dbReference>
<feature type="region of interest" description="Disordered" evidence="4">
    <location>
        <begin position="1"/>
        <end position="31"/>
    </location>
</feature>
<feature type="region of interest" description="Disordered" evidence="4">
    <location>
        <begin position="140"/>
        <end position="169"/>
    </location>
</feature>
<evidence type="ECO:0000256" key="4">
    <source>
        <dbReference type="SAM" id="MobiDB-lite"/>
    </source>
</evidence>
<evidence type="ECO:0000313" key="6">
    <source>
        <dbReference type="EMBL" id="KAJ8663748.1"/>
    </source>
</evidence>
<feature type="compositionally biased region" description="Low complexity" evidence="4">
    <location>
        <begin position="308"/>
        <end position="330"/>
    </location>
</feature>
<name>A0AAD7Y4P2_9FUNG</name>
<dbReference type="SMART" id="SM00454">
    <property type="entry name" value="SAM"/>
    <property type="match status" value="1"/>
</dbReference>
<comment type="subcellular location">
    <subcellularLocation>
        <location evidence="1">Cytoplasm</location>
    </subcellularLocation>
</comment>
<keyword evidence="7" id="KW-1185">Reference proteome</keyword>
<proteinExistence type="predicted"/>
<organism evidence="6 7">
    <name type="scientific">Lichtheimia ornata</name>
    <dbReference type="NCBI Taxonomy" id="688661"/>
    <lineage>
        <taxon>Eukaryota</taxon>
        <taxon>Fungi</taxon>
        <taxon>Fungi incertae sedis</taxon>
        <taxon>Mucoromycota</taxon>
        <taxon>Mucoromycotina</taxon>
        <taxon>Mucoromycetes</taxon>
        <taxon>Mucorales</taxon>
        <taxon>Lichtheimiaceae</taxon>
        <taxon>Lichtheimia</taxon>
    </lineage>
</organism>
<evidence type="ECO:0000313" key="7">
    <source>
        <dbReference type="Proteomes" id="UP001234581"/>
    </source>
</evidence>
<dbReference type="Pfam" id="PF25479">
    <property type="entry name" value="Vts1"/>
    <property type="match status" value="1"/>
</dbReference>
<feature type="compositionally biased region" description="Low complexity" evidence="4">
    <location>
        <begin position="262"/>
        <end position="273"/>
    </location>
</feature>
<dbReference type="Gene3D" id="1.10.150.50">
    <property type="entry name" value="Transcription Factor, Ets-1"/>
    <property type="match status" value="1"/>
</dbReference>
<dbReference type="InterPro" id="IPR013761">
    <property type="entry name" value="SAM/pointed_sf"/>
</dbReference>
<dbReference type="InterPro" id="IPR001660">
    <property type="entry name" value="SAM"/>
</dbReference>